<sequence length="361" mass="40353">MTINDGLATEAFRIPKSTAKAATTTSMSPIIPKPAGPNKIFAKDGTSYGDWRDDLIRDGYAVVKGAIPRDRAEQYGDEMMTYLETFAGGLGFNRADPSTIKESNLPIINEKGMCLGYGIAHESFAWSIRQEPGVVEAFERVYDTPDLIVSFDGVNLAFPNREDVPANSPWPHQDQDPEKPGFRCLQGLVNVFENGNNDGGLIVCKGAHLLSEKFHEQFKDEPNKIWAWTKEWYGFTEEGMAWLKDKGCEWVKINAEPGDLLLWDSRTPHYNLSPKGERPRFCVYTCYMPVAEASQEDLARKKNAFQETKSTTHWPNAMHVGGVPIKRGGEPCPYNTGKPRQPVKLTERGFKLTGIPYIQAA</sequence>
<dbReference type="EMBL" id="AHHD01000495">
    <property type="protein sequence ID" value="EKG11274.1"/>
    <property type="molecule type" value="Genomic_DNA"/>
</dbReference>
<name>K2RM59_MACPH</name>
<dbReference type="AlphaFoldDB" id="K2RM59"/>
<organism evidence="1 2">
    <name type="scientific">Macrophomina phaseolina (strain MS6)</name>
    <name type="common">Charcoal rot fungus</name>
    <dbReference type="NCBI Taxonomy" id="1126212"/>
    <lineage>
        <taxon>Eukaryota</taxon>
        <taxon>Fungi</taxon>
        <taxon>Dikarya</taxon>
        <taxon>Ascomycota</taxon>
        <taxon>Pezizomycotina</taxon>
        <taxon>Dothideomycetes</taxon>
        <taxon>Dothideomycetes incertae sedis</taxon>
        <taxon>Botryosphaeriales</taxon>
        <taxon>Botryosphaeriaceae</taxon>
        <taxon>Macrophomina</taxon>
    </lineage>
</organism>
<evidence type="ECO:0000313" key="2">
    <source>
        <dbReference type="Proteomes" id="UP000007129"/>
    </source>
</evidence>
<dbReference type="PANTHER" id="PTHR31630:SF7">
    <property type="entry name" value="PHYTANOYL-COA DIOXYGENASE"/>
    <property type="match status" value="1"/>
</dbReference>
<dbReference type="GO" id="GO:0051213">
    <property type="term" value="F:dioxygenase activity"/>
    <property type="evidence" value="ECO:0007669"/>
    <property type="project" value="UniProtKB-KW"/>
</dbReference>
<dbReference type="OrthoDB" id="445007at2759"/>
<dbReference type="HOGENOM" id="CLU_049199_0_0_1"/>
<keyword evidence="1" id="KW-0223">Dioxygenase</keyword>
<dbReference type="InterPro" id="IPR008775">
    <property type="entry name" value="Phytyl_CoA_dOase-like"/>
</dbReference>
<keyword evidence="1" id="KW-0560">Oxidoreductase</keyword>
<proteinExistence type="predicted"/>
<comment type="caution">
    <text evidence="1">The sequence shown here is derived from an EMBL/GenBank/DDBJ whole genome shotgun (WGS) entry which is preliminary data.</text>
</comment>
<evidence type="ECO:0000313" key="1">
    <source>
        <dbReference type="EMBL" id="EKG11274.1"/>
    </source>
</evidence>
<dbReference type="Proteomes" id="UP000007129">
    <property type="component" value="Unassembled WGS sequence"/>
</dbReference>
<dbReference type="PANTHER" id="PTHR31630">
    <property type="entry name" value="PHYTANOYL-COA DIOXYGENASE-RELATED-RELATED"/>
    <property type="match status" value="1"/>
</dbReference>
<gene>
    <name evidence="1" type="ORF">MPH_11618</name>
</gene>
<dbReference type="Gene3D" id="2.60.120.620">
    <property type="entry name" value="q2cbj1_9rhob like domain"/>
    <property type="match status" value="1"/>
</dbReference>
<dbReference type="SUPFAM" id="SSF51197">
    <property type="entry name" value="Clavaminate synthase-like"/>
    <property type="match status" value="1"/>
</dbReference>
<dbReference type="Pfam" id="PF05721">
    <property type="entry name" value="PhyH"/>
    <property type="match status" value="1"/>
</dbReference>
<dbReference type="eggNOG" id="ENOG502RN2Q">
    <property type="taxonomic scope" value="Eukaryota"/>
</dbReference>
<protein>
    <submittedName>
        <fullName evidence="1">Phytanoyl-CoA dioxygenase</fullName>
    </submittedName>
</protein>
<dbReference type="VEuPathDB" id="FungiDB:MPH_11618"/>
<reference evidence="1 2" key="1">
    <citation type="journal article" date="2012" name="BMC Genomics">
        <title>Tools to kill: Genome of one of the most destructive plant pathogenic fungi Macrophomina phaseolina.</title>
        <authorList>
            <person name="Islam M.S."/>
            <person name="Haque M.S."/>
            <person name="Islam M.M."/>
            <person name="Emdad E.M."/>
            <person name="Halim A."/>
            <person name="Hossen Q.M.M."/>
            <person name="Hossain M.Z."/>
            <person name="Ahmed B."/>
            <person name="Rahim S."/>
            <person name="Rahman M.S."/>
            <person name="Alam M.M."/>
            <person name="Hou S."/>
            <person name="Wan X."/>
            <person name="Saito J.A."/>
            <person name="Alam M."/>
        </authorList>
    </citation>
    <scope>NUCLEOTIDE SEQUENCE [LARGE SCALE GENOMIC DNA]</scope>
    <source>
        <strain evidence="1 2">MS6</strain>
    </source>
</reference>
<accession>K2RM59</accession>
<dbReference type="InParanoid" id="K2RM59"/>